<comment type="caution">
    <text evidence="7">The sequence shown here is derived from an EMBL/GenBank/DDBJ whole genome shotgun (WGS) entry which is preliminary data.</text>
</comment>
<evidence type="ECO:0000256" key="3">
    <source>
        <dbReference type="ARBA" id="ARBA00023015"/>
    </source>
</evidence>
<dbReference type="PANTHER" id="PTHR35401:SF1">
    <property type="entry name" value="CYTOPLASMIC PROTEIN"/>
    <property type="match status" value="1"/>
</dbReference>
<keyword evidence="3" id="KW-0805">Transcription regulation</keyword>
<feature type="transmembrane region" description="Helical" evidence="6">
    <location>
        <begin position="64"/>
        <end position="85"/>
    </location>
</feature>
<proteinExistence type="predicted"/>
<keyword evidence="6" id="KW-0472">Membrane</keyword>
<evidence type="ECO:0000256" key="2">
    <source>
        <dbReference type="ARBA" id="ARBA00022649"/>
    </source>
</evidence>
<evidence type="ECO:0000256" key="6">
    <source>
        <dbReference type="SAM" id="Phobius"/>
    </source>
</evidence>
<evidence type="ECO:0008006" key="8">
    <source>
        <dbReference type="Google" id="ProtNLM"/>
    </source>
</evidence>
<dbReference type="PANTHER" id="PTHR35401">
    <property type="entry name" value="COPG FAMILY HELIX-TURN-HELIX PROTEIN-RELATED-RELATED"/>
    <property type="match status" value="1"/>
</dbReference>
<dbReference type="SUPFAM" id="SSF47598">
    <property type="entry name" value="Ribbon-helix-helix"/>
    <property type="match status" value="1"/>
</dbReference>
<evidence type="ECO:0000256" key="4">
    <source>
        <dbReference type="ARBA" id="ARBA00023125"/>
    </source>
</evidence>
<keyword evidence="6" id="KW-0812">Transmembrane</keyword>
<evidence type="ECO:0000256" key="1">
    <source>
        <dbReference type="ARBA" id="ARBA00022491"/>
    </source>
</evidence>
<dbReference type="Gene3D" id="1.20.5.780">
    <property type="entry name" value="Single helix bin"/>
    <property type="match status" value="1"/>
</dbReference>
<protein>
    <recommendedName>
        <fullName evidence="8">DUF1778 domain-containing protein</fullName>
    </recommendedName>
</protein>
<evidence type="ECO:0000313" key="7">
    <source>
        <dbReference type="EMBL" id="OIR08014.1"/>
    </source>
</evidence>
<sequence length="98" mass="10556">MAATANRKDHPLSMRLPDADLAIIDRAAQLRGRSRTDFVREAAVRAAEDALMEAGLIRMSQEGFAAFMAVLSAPVAPVAAMVDVLRRPPPWDRDGGQG</sequence>
<name>A0A1J5T7A2_9ZZZZ</name>
<evidence type="ECO:0000256" key="5">
    <source>
        <dbReference type="ARBA" id="ARBA00023163"/>
    </source>
</evidence>
<dbReference type="CDD" id="cd21631">
    <property type="entry name" value="RHH_CopG_NikR-like"/>
    <property type="match status" value="1"/>
</dbReference>
<accession>A0A1J5T7A2</accession>
<dbReference type="AlphaFoldDB" id="A0A1J5T7A2"/>
<dbReference type="GO" id="GO:0006355">
    <property type="term" value="P:regulation of DNA-templated transcription"/>
    <property type="evidence" value="ECO:0007669"/>
    <property type="project" value="InterPro"/>
</dbReference>
<dbReference type="EMBL" id="MLJW01000034">
    <property type="protein sequence ID" value="OIR08014.1"/>
    <property type="molecule type" value="Genomic_DNA"/>
</dbReference>
<organism evidence="7">
    <name type="scientific">mine drainage metagenome</name>
    <dbReference type="NCBI Taxonomy" id="410659"/>
    <lineage>
        <taxon>unclassified sequences</taxon>
        <taxon>metagenomes</taxon>
        <taxon>ecological metagenomes</taxon>
    </lineage>
</organism>
<keyword evidence="5" id="KW-0804">Transcription</keyword>
<dbReference type="InterPro" id="IPR010985">
    <property type="entry name" value="Ribbon_hlx_hlx"/>
</dbReference>
<dbReference type="GO" id="GO:0003677">
    <property type="term" value="F:DNA binding"/>
    <property type="evidence" value="ECO:0007669"/>
    <property type="project" value="UniProtKB-KW"/>
</dbReference>
<gene>
    <name evidence="7" type="ORF">GALL_98770</name>
</gene>
<keyword evidence="1" id="KW-0678">Repressor</keyword>
<reference evidence="7" key="1">
    <citation type="submission" date="2016-10" db="EMBL/GenBank/DDBJ databases">
        <title>Sequence of Gallionella enrichment culture.</title>
        <authorList>
            <person name="Poehlein A."/>
            <person name="Muehling M."/>
            <person name="Daniel R."/>
        </authorList>
    </citation>
    <scope>NUCLEOTIDE SEQUENCE</scope>
</reference>
<dbReference type="InterPro" id="IPR014795">
    <property type="entry name" value="TacA_1-like"/>
</dbReference>
<dbReference type="Pfam" id="PF08681">
    <property type="entry name" value="TacA1"/>
    <property type="match status" value="1"/>
</dbReference>
<keyword evidence="6" id="KW-1133">Transmembrane helix</keyword>
<keyword evidence="2" id="KW-1277">Toxin-antitoxin system</keyword>
<keyword evidence="4" id="KW-0238">DNA-binding</keyword>